<keyword evidence="2" id="KW-1185">Reference proteome</keyword>
<proteinExistence type="predicted"/>
<accession>A0ABT7PSE6</accession>
<organism evidence="1 2">
    <name type="scientific">Roseiconus lacunae</name>
    <dbReference type="NCBI Taxonomy" id="2605694"/>
    <lineage>
        <taxon>Bacteria</taxon>
        <taxon>Pseudomonadati</taxon>
        <taxon>Planctomycetota</taxon>
        <taxon>Planctomycetia</taxon>
        <taxon>Pirellulales</taxon>
        <taxon>Pirellulaceae</taxon>
        <taxon>Roseiconus</taxon>
    </lineage>
</organism>
<comment type="caution">
    <text evidence="1">The sequence shown here is derived from an EMBL/GenBank/DDBJ whole genome shotgun (WGS) entry which is preliminary data.</text>
</comment>
<name>A0ABT7PSE6_9BACT</name>
<dbReference type="RefSeq" id="WP_289167567.1">
    <property type="nucleotide sequence ID" value="NZ_JASZZN010000053.1"/>
</dbReference>
<evidence type="ECO:0000313" key="2">
    <source>
        <dbReference type="Proteomes" id="UP001239462"/>
    </source>
</evidence>
<dbReference type="Proteomes" id="UP001239462">
    <property type="component" value="Unassembled WGS sequence"/>
</dbReference>
<gene>
    <name evidence="1" type="ORF">QTN89_28540</name>
</gene>
<sequence length="166" mass="18448">MSIPISLRLKVWFYRMLTGFQPVPKIQCIPVDPDPILGSCTFNGLDAYDCSRIAPTPHSPNVNFASHLWIDGDAPTDRQKAAFAALLSSYEQLWPSVARTLVELHPALTGIAEVEAHLSNRIAVIIGEYTEDSLELIYEFDLPDEGSRCFFLRICGNEILEAVIAV</sequence>
<reference evidence="1 2" key="1">
    <citation type="submission" date="2023-06" db="EMBL/GenBank/DDBJ databases">
        <title>Roseiconus lacunae JC819 isolated from Gulf of Mannar region, Tamil Nadu.</title>
        <authorList>
            <person name="Pk S."/>
            <person name="Ch S."/>
            <person name="Ch V.R."/>
        </authorList>
    </citation>
    <scope>NUCLEOTIDE SEQUENCE [LARGE SCALE GENOMIC DNA]</scope>
    <source>
        <strain evidence="1 2">JC819</strain>
    </source>
</reference>
<dbReference type="EMBL" id="JASZZN010000053">
    <property type="protein sequence ID" value="MDM4019435.1"/>
    <property type="molecule type" value="Genomic_DNA"/>
</dbReference>
<protein>
    <submittedName>
        <fullName evidence="1">Uncharacterized protein</fullName>
    </submittedName>
</protein>
<evidence type="ECO:0000313" key="1">
    <source>
        <dbReference type="EMBL" id="MDM4019435.1"/>
    </source>
</evidence>